<proteinExistence type="predicted"/>
<protein>
    <submittedName>
        <fullName evidence="1">Uncharacterized protein</fullName>
    </submittedName>
</protein>
<keyword evidence="2" id="KW-1185">Reference proteome</keyword>
<evidence type="ECO:0000313" key="2">
    <source>
        <dbReference type="Proteomes" id="UP000299102"/>
    </source>
</evidence>
<dbReference type="AlphaFoldDB" id="A0A4C1Z964"/>
<reference evidence="1 2" key="1">
    <citation type="journal article" date="2019" name="Commun. Biol.">
        <title>The bagworm genome reveals a unique fibroin gene that provides high tensile strength.</title>
        <authorList>
            <person name="Kono N."/>
            <person name="Nakamura H."/>
            <person name="Ohtoshi R."/>
            <person name="Tomita M."/>
            <person name="Numata K."/>
            <person name="Arakawa K."/>
        </authorList>
    </citation>
    <scope>NUCLEOTIDE SEQUENCE [LARGE SCALE GENOMIC DNA]</scope>
</reference>
<comment type="caution">
    <text evidence="1">The sequence shown here is derived from an EMBL/GenBank/DDBJ whole genome shotgun (WGS) entry which is preliminary data.</text>
</comment>
<evidence type="ECO:0000313" key="1">
    <source>
        <dbReference type="EMBL" id="GBP84428.1"/>
    </source>
</evidence>
<dbReference type="EMBL" id="BGZK01001678">
    <property type="protein sequence ID" value="GBP84428.1"/>
    <property type="molecule type" value="Genomic_DNA"/>
</dbReference>
<dbReference type="STRING" id="151549.A0A4C1Z964"/>
<dbReference type="Proteomes" id="UP000299102">
    <property type="component" value="Unassembled WGS sequence"/>
</dbReference>
<gene>
    <name evidence="1" type="ORF">EVAR_86424_1</name>
</gene>
<organism evidence="1 2">
    <name type="scientific">Eumeta variegata</name>
    <name type="common">Bagworm moth</name>
    <name type="synonym">Eumeta japonica</name>
    <dbReference type="NCBI Taxonomy" id="151549"/>
    <lineage>
        <taxon>Eukaryota</taxon>
        <taxon>Metazoa</taxon>
        <taxon>Ecdysozoa</taxon>
        <taxon>Arthropoda</taxon>
        <taxon>Hexapoda</taxon>
        <taxon>Insecta</taxon>
        <taxon>Pterygota</taxon>
        <taxon>Neoptera</taxon>
        <taxon>Endopterygota</taxon>
        <taxon>Lepidoptera</taxon>
        <taxon>Glossata</taxon>
        <taxon>Ditrysia</taxon>
        <taxon>Tineoidea</taxon>
        <taxon>Psychidae</taxon>
        <taxon>Oiketicinae</taxon>
        <taxon>Eumeta</taxon>
    </lineage>
</organism>
<sequence length="98" mass="11200">MLRDPLAKLQNTFFVTKETRKTMPRNYDAGARLGLCTLSTEDWTFFENVQYVLDLIRAHAQYGESFSLNLFRRVGRDYRSLYNSFASLTLSSSSGSGV</sequence>
<name>A0A4C1Z964_EUMVA</name>
<accession>A0A4C1Z964</accession>